<dbReference type="Gene3D" id="3.40.1580.10">
    <property type="entry name" value="SMI1/KNR4-like"/>
    <property type="match status" value="1"/>
</dbReference>
<dbReference type="InterPro" id="IPR037883">
    <property type="entry name" value="Knr4/Smi1-like_sf"/>
</dbReference>
<evidence type="ECO:0000259" key="1">
    <source>
        <dbReference type="SMART" id="SM00860"/>
    </source>
</evidence>
<dbReference type="RefSeq" id="WP_210088786.1">
    <property type="nucleotide sequence ID" value="NZ_JAGGKG010000007.1"/>
</dbReference>
<organism evidence="2 3">
    <name type="scientific">Paenibacillus turicensis</name>
    <dbReference type="NCBI Taxonomy" id="160487"/>
    <lineage>
        <taxon>Bacteria</taxon>
        <taxon>Bacillati</taxon>
        <taxon>Bacillota</taxon>
        <taxon>Bacilli</taxon>
        <taxon>Bacillales</taxon>
        <taxon>Paenibacillaceae</taxon>
        <taxon>Paenibacillus</taxon>
    </lineage>
</organism>
<dbReference type="Pfam" id="PF09346">
    <property type="entry name" value="SMI1_KNR4"/>
    <property type="match status" value="1"/>
</dbReference>
<feature type="domain" description="Knr4/Smi1-like" evidence="1">
    <location>
        <begin position="48"/>
        <end position="199"/>
    </location>
</feature>
<gene>
    <name evidence="2" type="ORF">J2Z32_001772</name>
</gene>
<name>A0ABS4FRW8_9BACL</name>
<evidence type="ECO:0000313" key="2">
    <source>
        <dbReference type="EMBL" id="MBP1905144.1"/>
    </source>
</evidence>
<dbReference type="SUPFAM" id="SSF160631">
    <property type="entry name" value="SMI1/KNR4-like"/>
    <property type="match status" value="1"/>
</dbReference>
<protein>
    <recommendedName>
        <fullName evidence="1">Knr4/Smi1-like domain-containing protein</fullName>
    </recommendedName>
</protein>
<reference evidence="2 3" key="1">
    <citation type="submission" date="2021-03" db="EMBL/GenBank/DDBJ databases">
        <title>Genomic Encyclopedia of Type Strains, Phase IV (KMG-IV): sequencing the most valuable type-strain genomes for metagenomic binning, comparative biology and taxonomic classification.</title>
        <authorList>
            <person name="Goeker M."/>
        </authorList>
    </citation>
    <scope>NUCLEOTIDE SEQUENCE [LARGE SCALE GENOMIC DNA]</scope>
    <source>
        <strain evidence="2 3">DSM 14349</strain>
    </source>
</reference>
<dbReference type="InterPro" id="IPR018958">
    <property type="entry name" value="Knr4/Smi1-like_dom"/>
</dbReference>
<dbReference type="SMART" id="SM00860">
    <property type="entry name" value="SMI1_KNR4"/>
    <property type="match status" value="1"/>
</dbReference>
<proteinExistence type="predicted"/>
<keyword evidence="3" id="KW-1185">Reference proteome</keyword>
<sequence>MIKKIWSEFINTQCGADSPSPFVKQVGLRLEEFSALHDGKSPYTLNKPITTGQVEQFERKTKVDLPVDYRDFLIYIGNGGTHHRPFPVALSHASDALRSCLQSEPVDETYIGLPFDPHKCRLCFDEGLDAIDDEIEDYEHDKMVVEAFHGTITLYNDGCGYYDLLVVAGEQKGKVYALDTCAGQGIREIADSFEAYFMNFINFQIEERRAHNEHNDKFESDIKEVIPGGNVRDLIVTTKKNKKTFQFEYFAPQEFLREGETSKLNQVNDVITISLFMEDKSYSSVIITPLLANSLTSALEEANTSSDFLLVGERSEHIIIGRVNRRLEYGRLQSRTLPVFIESLQQEILIIVDEEIDYQVGVWLKIKGRLNGEIYKCIR</sequence>
<dbReference type="Proteomes" id="UP001519272">
    <property type="component" value="Unassembled WGS sequence"/>
</dbReference>
<dbReference type="EMBL" id="JAGGKG010000007">
    <property type="protein sequence ID" value="MBP1905144.1"/>
    <property type="molecule type" value="Genomic_DNA"/>
</dbReference>
<accession>A0ABS4FRW8</accession>
<comment type="caution">
    <text evidence="2">The sequence shown here is derived from an EMBL/GenBank/DDBJ whole genome shotgun (WGS) entry which is preliminary data.</text>
</comment>
<evidence type="ECO:0000313" key="3">
    <source>
        <dbReference type="Proteomes" id="UP001519272"/>
    </source>
</evidence>